<protein>
    <submittedName>
        <fullName evidence="2">Uncharacterized protein</fullName>
    </submittedName>
</protein>
<dbReference type="OrthoDB" id="3563932at2759"/>
<proteinExistence type="predicted"/>
<sequence>MPTLNSEPSPNNTFTNRSDMYDDLPYEDAHYGLPSDGYQTSRKDHATTPPRAPASDRIHSTRSDKYHTDERTARHRERSRSRSPRRDGRGRYTDRDREGYRSPRGHSRSRSRSPYFGGPPNRNVILEGLPIDMTQEDVGRPISILADLHTTIQSHFIISVHRAESGILAKHRTGRSWPLFGL</sequence>
<organism evidence="2 3">
    <name type="scientific">Venustampulla echinocandica</name>
    <dbReference type="NCBI Taxonomy" id="2656787"/>
    <lineage>
        <taxon>Eukaryota</taxon>
        <taxon>Fungi</taxon>
        <taxon>Dikarya</taxon>
        <taxon>Ascomycota</taxon>
        <taxon>Pezizomycotina</taxon>
        <taxon>Leotiomycetes</taxon>
        <taxon>Helotiales</taxon>
        <taxon>Pleuroascaceae</taxon>
        <taxon>Venustampulla</taxon>
    </lineage>
</organism>
<name>A0A370TKN6_9HELO</name>
<comment type="caution">
    <text evidence="2">The sequence shown here is derived from an EMBL/GenBank/DDBJ whole genome shotgun (WGS) entry which is preliminary data.</text>
</comment>
<feature type="compositionally biased region" description="Basic and acidic residues" evidence="1">
    <location>
        <begin position="54"/>
        <end position="72"/>
    </location>
</feature>
<accession>A0A370TKN6</accession>
<dbReference type="Proteomes" id="UP000254866">
    <property type="component" value="Unassembled WGS sequence"/>
</dbReference>
<reference evidence="2 3" key="1">
    <citation type="journal article" date="2018" name="IMA Fungus">
        <title>IMA Genome-F 9: Draft genome sequence of Annulohypoxylon stygium, Aspergillus mulundensis, Berkeleyomyces basicola (syn. Thielaviopsis basicola), Ceratocystis smalleyi, two Cercospora beticola strains, Coleophoma cylindrospora, Fusarium fracticaudum, Phialophora cf. hyalina, and Morchella septimelata.</title>
        <authorList>
            <person name="Wingfield B.D."/>
            <person name="Bills G.F."/>
            <person name="Dong Y."/>
            <person name="Huang W."/>
            <person name="Nel W.J."/>
            <person name="Swalarsk-Parry B.S."/>
            <person name="Vaghefi N."/>
            <person name="Wilken P.M."/>
            <person name="An Z."/>
            <person name="de Beer Z.W."/>
            <person name="De Vos L."/>
            <person name="Chen L."/>
            <person name="Duong T.A."/>
            <person name="Gao Y."/>
            <person name="Hammerbacher A."/>
            <person name="Kikkert J.R."/>
            <person name="Li Y."/>
            <person name="Li H."/>
            <person name="Li K."/>
            <person name="Li Q."/>
            <person name="Liu X."/>
            <person name="Ma X."/>
            <person name="Naidoo K."/>
            <person name="Pethybridge S.J."/>
            <person name="Sun J."/>
            <person name="Steenkamp E.T."/>
            <person name="van der Nest M.A."/>
            <person name="van Wyk S."/>
            <person name="Wingfield M.J."/>
            <person name="Xiong C."/>
            <person name="Yue Q."/>
            <person name="Zhang X."/>
        </authorList>
    </citation>
    <scope>NUCLEOTIDE SEQUENCE [LARGE SCALE GENOMIC DNA]</scope>
    <source>
        <strain evidence="2 3">BP 5553</strain>
    </source>
</reference>
<feature type="compositionally biased region" description="Basic and acidic residues" evidence="1">
    <location>
        <begin position="84"/>
        <end position="101"/>
    </location>
</feature>
<gene>
    <name evidence="2" type="ORF">BP5553_06702</name>
</gene>
<evidence type="ECO:0000256" key="1">
    <source>
        <dbReference type="SAM" id="MobiDB-lite"/>
    </source>
</evidence>
<dbReference type="GeneID" id="43599551"/>
<feature type="compositionally biased region" description="Basic residues" evidence="1">
    <location>
        <begin position="73"/>
        <end position="83"/>
    </location>
</feature>
<keyword evidence="3" id="KW-1185">Reference proteome</keyword>
<feature type="region of interest" description="Disordered" evidence="1">
    <location>
        <begin position="1"/>
        <end position="121"/>
    </location>
</feature>
<dbReference type="AlphaFoldDB" id="A0A370TKN6"/>
<feature type="compositionally biased region" description="Polar residues" evidence="1">
    <location>
        <begin position="1"/>
        <end position="18"/>
    </location>
</feature>
<dbReference type="EMBL" id="NPIC01000005">
    <property type="protein sequence ID" value="RDL36090.1"/>
    <property type="molecule type" value="Genomic_DNA"/>
</dbReference>
<dbReference type="STRING" id="2656787.A0A370TKN6"/>
<evidence type="ECO:0000313" key="3">
    <source>
        <dbReference type="Proteomes" id="UP000254866"/>
    </source>
</evidence>
<evidence type="ECO:0000313" key="2">
    <source>
        <dbReference type="EMBL" id="RDL36090.1"/>
    </source>
</evidence>
<dbReference type="RefSeq" id="XP_031868746.1">
    <property type="nucleotide sequence ID" value="XM_032015325.1"/>
</dbReference>